<feature type="region of interest" description="Disordered" evidence="8">
    <location>
        <begin position="143"/>
        <end position="165"/>
    </location>
</feature>
<dbReference type="Proteomes" id="UP000316079">
    <property type="component" value="Unassembled WGS sequence"/>
</dbReference>
<keyword evidence="5" id="KW-0472">Membrane</keyword>
<comment type="caution">
    <text evidence="9">The sequence shown here is derived from an EMBL/GenBank/DDBJ whole genome shotgun (WGS) entry which is preliminary data.</text>
</comment>
<dbReference type="EMBL" id="SRMA01026419">
    <property type="protein sequence ID" value="TRY84258.1"/>
    <property type="molecule type" value="Genomic_DNA"/>
</dbReference>
<feature type="compositionally biased region" description="Basic and acidic residues" evidence="8">
    <location>
        <begin position="45"/>
        <end position="57"/>
    </location>
</feature>
<evidence type="ECO:0000313" key="10">
    <source>
        <dbReference type="Proteomes" id="UP000316079"/>
    </source>
</evidence>
<dbReference type="GO" id="GO:0008360">
    <property type="term" value="P:regulation of cell shape"/>
    <property type="evidence" value="ECO:0007669"/>
    <property type="project" value="InterPro"/>
</dbReference>
<keyword evidence="10" id="KW-1185">Reference proteome</keyword>
<evidence type="ECO:0008006" key="11">
    <source>
        <dbReference type="Google" id="ProtNLM"/>
    </source>
</evidence>
<dbReference type="GO" id="GO:0005886">
    <property type="term" value="C:plasma membrane"/>
    <property type="evidence" value="ECO:0007669"/>
    <property type="project" value="UniProtKB-SubCell"/>
</dbReference>
<feature type="region of interest" description="Disordered" evidence="8">
    <location>
        <begin position="38"/>
        <end position="57"/>
    </location>
</feature>
<protein>
    <recommendedName>
        <fullName evidence="11">Paralemmin</fullName>
    </recommendedName>
</protein>
<comment type="subcellular location">
    <subcellularLocation>
        <location evidence="1">Cell membrane</location>
        <topology evidence="1">Lipid-anchor</topology>
        <orientation evidence="1">Cytoplasmic side</orientation>
    </subcellularLocation>
</comment>
<feature type="coiled-coil region" evidence="7">
    <location>
        <begin position="3"/>
        <end position="30"/>
    </location>
</feature>
<feature type="compositionally biased region" description="Basic and acidic residues" evidence="8">
    <location>
        <begin position="149"/>
        <end position="158"/>
    </location>
</feature>
<accession>A0A553Q2U7</accession>
<evidence type="ECO:0000256" key="1">
    <source>
        <dbReference type="ARBA" id="ARBA00004342"/>
    </source>
</evidence>
<keyword evidence="2" id="KW-1003">Cell membrane</keyword>
<proteinExistence type="predicted"/>
<evidence type="ECO:0000313" key="9">
    <source>
        <dbReference type="EMBL" id="TRY84258.1"/>
    </source>
</evidence>
<keyword evidence="6" id="KW-0449">Lipoprotein</keyword>
<keyword evidence="4 7" id="KW-0175">Coiled coil</keyword>
<evidence type="ECO:0000256" key="2">
    <source>
        <dbReference type="ARBA" id="ARBA00022475"/>
    </source>
</evidence>
<dbReference type="AlphaFoldDB" id="A0A553Q2U7"/>
<evidence type="ECO:0000256" key="7">
    <source>
        <dbReference type="SAM" id="Coils"/>
    </source>
</evidence>
<dbReference type="Pfam" id="PF03285">
    <property type="entry name" value="Paralemmin"/>
    <property type="match status" value="1"/>
</dbReference>
<keyword evidence="3" id="KW-0597">Phosphoprotein</keyword>
<sequence length="165" mass="18757">MEKRKRQAEIEDKRRQLDELVLQLQHFKSKAMRERWLLQGTPAVPHEEDEGRRKQVEQDELRIKTLEDAIHRSPSDICSPGQEACSLSVVMGTEEEGAWCGVDAGASCSTAAALELTQPLQFEELLEVVTRAVEKLDISWPPVAQAPRSESKLDERYLRPRSQPP</sequence>
<gene>
    <name evidence="9" type="ORF">DNTS_008758</name>
</gene>
<dbReference type="PANTHER" id="PTHR10498:SF10">
    <property type="entry name" value="PALM2 AND AKAP2 FUSION-RELATED"/>
    <property type="match status" value="1"/>
</dbReference>
<evidence type="ECO:0000256" key="3">
    <source>
        <dbReference type="ARBA" id="ARBA00022553"/>
    </source>
</evidence>
<evidence type="ECO:0000256" key="6">
    <source>
        <dbReference type="ARBA" id="ARBA00023288"/>
    </source>
</evidence>
<evidence type="ECO:0000256" key="4">
    <source>
        <dbReference type="ARBA" id="ARBA00023054"/>
    </source>
</evidence>
<reference evidence="9 10" key="1">
    <citation type="journal article" date="2019" name="Sci. Data">
        <title>Hybrid genome assembly and annotation of Danionella translucida.</title>
        <authorList>
            <person name="Kadobianskyi M."/>
            <person name="Schulze L."/>
            <person name="Schuelke M."/>
            <person name="Judkewitz B."/>
        </authorList>
    </citation>
    <scope>NUCLEOTIDE SEQUENCE [LARGE SCALE GENOMIC DNA]</scope>
    <source>
        <strain evidence="9 10">Bolton</strain>
    </source>
</reference>
<organism evidence="9 10">
    <name type="scientific">Danionella cerebrum</name>
    <dbReference type="NCBI Taxonomy" id="2873325"/>
    <lineage>
        <taxon>Eukaryota</taxon>
        <taxon>Metazoa</taxon>
        <taxon>Chordata</taxon>
        <taxon>Craniata</taxon>
        <taxon>Vertebrata</taxon>
        <taxon>Euteleostomi</taxon>
        <taxon>Actinopterygii</taxon>
        <taxon>Neopterygii</taxon>
        <taxon>Teleostei</taxon>
        <taxon>Ostariophysi</taxon>
        <taxon>Cypriniformes</taxon>
        <taxon>Danionidae</taxon>
        <taxon>Danioninae</taxon>
        <taxon>Danionella</taxon>
    </lineage>
</organism>
<dbReference type="PANTHER" id="PTHR10498">
    <property type="entry name" value="PARALEMMIN-RELATED"/>
    <property type="match status" value="1"/>
</dbReference>
<name>A0A553Q2U7_9TELE</name>
<dbReference type="OrthoDB" id="9934905at2759"/>
<evidence type="ECO:0000256" key="5">
    <source>
        <dbReference type="ARBA" id="ARBA00023136"/>
    </source>
</evidence>
<dbReference type="InterPro" id="IPR004965">
    <property type="entry name" value="Paralemmin"/>
</dbReference>
<evidence type="ECO:0000256" key="8">
    <source>
        <dbReference type="SAM" id="MobiDB-lite"/>
    </source>
</evidence>